<evidence type="ECO:0000313" key="3">
    <source>
        <dbReference type="EMBL" id="SCX09261.1"/>
    </source>
</evidence>
<dbReference type="EMBL" id="FMUE01000002">
    <property type="protein sequence ID" value="SCX09261.1"/>
    <property type="molecule type" value="Genomic_DNA"/>
</dbReference>
<sequence length="358" mass="39900">MRDKLTLDTQESVHNIEYLSDCGENIRSNARTRELYYRIKDERNQARAEERTVSPQEVLRVSSNWIEVSNLGLHIIYSESRDVEILAWLAEAELRLKGFHGLREVYRVTYDIFCNQWESLHSISDDDDEEKFAPFAGLNGIGSEGTLIQPLRLSSLIPGGKFGEHTLWDFQLAQRSSETKRKEKLYNAASEAGIAAMSSHLADVNACLSTFDEIAKILSERCGHNAPASSNIRNILIEAASAIRTLGGRDDTQPAVANNARIADSDSASIQPEVPKKSSSGTEEIASRDEAFETLLTVARYFRRTEPHSPISLAIETLVRRGRMDFSELLAELLPEVQARHAVLTAAGIKPESENNGK</sequence>
<protein>
    <submittedName>
        <fullName evidence="3">Type VI secretion-associated protein, ImpA family</fullName>
    </submittedName>
</protein>
<feature type="region of interest" description="Disordered" evidence="1">
    <location>
        <begin position="264"/>
        <end position="286"/>
    </location>
</feature>
<dbReference type="AlphaFoldDB" id="A0A1R3TBP6"/>
<dbReference type="Pfam" id="PF06812">
    <property type="entry name" value="ImpA_N"/>
    <property type="match status" value="1"/>
</dbReference>
<feature type="domain" description="ImpA N-terminal" evidence="2">
    <location>
        <begin position="18"/>
        <end position="139"/>
    </location>
</feature>
<reference evidence="4" key="1">
    <citation type="submission" date="2016-10" db="EMBL/GenBank/DDBJ databases">
        <authorList>
            <person name="Wibberg D."/>
        </authorList>
    </citation>
    <scope>NUCLEOTIDE SEQUENCE [LARGE SCALE GENOMIC DNA]</scope>
</reference>
<organism evidence="3 4">
    <name type="scientific">Agrobacterium rosae</name>
    <dbReference type="NCBI Taxonomy" id="1972867"/>
    <lineage>
        <taxon>Bacteria</taxon>
        <taxon>Pseudomonadati</taxon>
        <taxon>Pseudomonadota</taxon>
        <taxon>Alphaproteobacteria</taxon>
        <taxon>Hyphomicrobiales</taxon>
        <taxon>Rhizobiaceae</taxon>
        <taxon>Rhizobium/Agrobacterium group</taxon>
        <taxon>Agrobacterium</taxon>
    </lineage>
</organism>
<accession>A0A1R3TBP6</accession>
<dbReference type="PANTHER" id="PTHR37951">
    <property type="entry name" value="CYTOPLASMIC PROTEIN-RELATED"/>
    <property type="match status" value="1"/>
</dbReference>
<dbReference type="STRING" id="1907666.DSM25559_0821"/>
<dbReference type="InterPro" id="IPR010657">
    <property type="entry name" value="ImpA_N"/>
</dbReference>
<dbReference type="InterPro" id="IPR017740">
    <property type="entry name" value="TssA-like"/>
</dbReference>
<dbReference type="Proteomes" id="UP000187891">
    <property type="component" value="Unassembled WGS sequence"/>
</dbReference>
<dbReference type="PANTHER" id="PTHR37951:SF1">
    <property type="entry name" value="TYPE VI SECRETION SYSTEM COMPONENT TSSA1"/>
    <property type="match status" value="1"/>
</dbReference>
<evidence type="ECO:0000259" key="2">
    <source>
        <dbReference type="Pfam" id="PF06812"/>
    </source>
</evidence>
<evidence type="ECO:0000256" key="1">
    <source>
        <dbReference type="SAM" id="MobiDB-lite"/>
    </source>
</evidence>
<proteinExistence type="predicted"/>
<evidence type="ECO:0000313" key="4">
    <source>
        <dbReference type="Proteomes" id="UP000187891"/>
    </source>
</evidence>
<name>A0A1R3TBP6_9HYPH</name>
<dbReference type="NCBIfam" id="TIGR03363">
    <property type="entry name" value="VI_chp_8"/>
    <property type="match status" value="1"/>
</dbReference>
<gene>
    <name evidence="3" type="ORF">DSM25559_0821</name>
</gene>